<name>A0A1M6L0H1_9FIRM</name>
<dbReference type="NCBIfam" id="NF033529">
    <property type="entry name" value="transpos_ISLre2"/>
    <property type="match status" value="1"/>
</dbReference>
<protein>
    <recommendedName>
        <fullName evidence="4">ISLre2 family transposase</fullName>
    </recommendedName>
</protein>
<evidence type="ECO:0008006" key="4">
    <source>
        <dbReference type="Google" id="ProtNLM"/>
    </source>
</evidence>
<dbReference type="Proteomes" id="UP000324781">
    <property type="component" value="Unassembled WGS sequence"/>
</dbReference>
<accession>A0A1M6L0H1</accession>
<dbReference type="RefSeq" id="WP_188118543.1">
    <property type="nucleotide sequence ID" value="NZ_FQZP01000113.1"/>
</dbReference>
<dbReference type="Pfam" id="PF06782">
    <property type="entry name" value="UPF0236"/>
    <property type="match status" value="1"/>
</dbReference>
<dbReference type="InterPro" id="IPR009620">
    <property type="entry name" value="UPF0236"/>
</dbReference>
<keyword evidence="3" id="KW-1185">Reference proteome</keyword>
<organism evidence="2 3">
    <name type="scientific">Thermoclostridium caenicola</name>
    <dbReference type="NCBI Taxonomy" id="659425"/>
    <lineage>
        <taxon>Bacteria</taxon>
        <taxon>Bacillati</taxon>
        <taxon>Bacillota</taxon>
        <taxon>Clostridia</taxon>
        <taxon>Eubacteriales</taxon>
        <taxon>Oscillospiraceae</taxon>
        <taxon>Thermoclostridium</taxon>
    </lineage>
</organism>
<evidence type="ECO:0000313" key="2">
    <source>
        <dbReference type="EMBL" id="SHJ64629.1"/>
    </source>
</evidence>
<sequence>MNSILLQICEKFISKVTDFFGKGVVRSLLDIEEYLEKASNEFILEMTKTYFDNLDKALVEDKAGRKRKGLVIERKCDKREVYTKFGLLEFERTYFRNKNNEEYVYLLDQAVGIEKYERLSKLVAVDLINHASETSYWKSSQYISGGEISRQTVMNKVRQVKELKIKQPESKRQVKVLHVEADEDHVSLQDGSNTIVPLISIHEGIERNGKRGECKNIHHISDYGKDPEELWLEAANWIYEAYDVDYLEKIYVHGDGASWIKEGLNWLPKSKMVLDRYHLNRAIMEVTGKQQEYRKEIHMSLYQGNQEQFEAIIKQMTDGAESPNEKQRIAGFKRYILNNWVAIEIYSQEDCRGSCTEGHVSHVLSSRLSSRPMGWSRRGLQAMAKLRAYCSSGGQVTPEHLNKTEARYKVTKKVMAKATKAFKSAGIEKLGNIPLLRQGKNVPYFKQLKAIAASMSII</sequence>
<evidence type="ECO:0000256" key="1">
    <source>
        <dbReference type="ARBA" id="ARBA00006539"/>
    </source>
</evidence>
<comment type="similarity">
    <text evidence="1">Belongs to the UPF0236 family.</text>
</comment>
<gene>
    <name evidence="2" type="ORF">SAMN05444373_11131</name>
</gene>
<dbReference type="AlphaFoldDB" id="A0A1M6L0H1"/>
<reference evidence="2 3" key="1">
    <citation type="submission" date="2016-11" db="EMBL/GenBank/DDBJ databases">
        <authorList>
            <person name="Varghese N."/>
            <person name="Submissions S."/>
        </authorList>
    </citation>
    <scope>NUCLEOTIDE SEQUENCE [LARGE SCALE GENOMIC DNA]</scope>
    <source>
        <strain evidence="2 3">DSM 19027</strain>
    </source>
</reference>
<evidence type="ECO:0000313" key="3">
    <source>
        <dbReference type="Proteomes" id="UP000324781"/>
    </source>
</evidence>
<proteinExistence type="inferred from homology"/>
<dbReference type="EMBL" id="FQZP01000113">
    <property type="protein sequence ID" value="SHJ64629.1"/>
    <property type="molecule type" value="Genomic_DNA"/>
</dbReference>